<evidence type="ECO:0000313" key="4">
    <source>
        <dbReference type="Proteomes" id="UP000812966"/>
    </source>
</evidence>
<dbReference type="InterPro" id="IPR051719">
    <property type="entry name" value="CASTOR_mTORC1"/>
</dbReference>
<comment type="caution">
    <text evidence="3">The sequence shown here is derived from an EMBL/GenBank/DDBJ whole genome shotgun (WGS) entry which is preliminary data.</text>
</comment>
<evidence type="ECO:0000256" key="1">
    <source>
        <dbReference type="SAM" id="MobiDB-lite"/>
    </source>
</evidence>
<name>A0A8K0JET8_9TREE</name>
<dbReference type="GO" id="GO:0046394">
    <property type="term" value="P:carboxylic acid biosynthetic process"/>
    <property type="evidence" value="ECO:0007669"/>
    <property type="project" value="UniProtKB-ARBA"/>
</dbReference>
<dbReference type="SUPFAM" id="SSF55021">
    <property type="entry name" value="ACT-like"/>
    <property type="match status" value="2"/>
</dbReference>
<feature type="region of interest" description="Disordered" evidence="1">
    <location>
        <begin position="275"/>
        <end position="299"/>
    </location>
</feature>
<dbReference type="OrthoDB" id="58529at2759"/>
<evidence type="ECO:0000313" key="3">
    <source>
        <dbReference type="EMBL" id="KAG7527639.1"/>
    </source>
</evidence>
<dbReference type="AlphaFoldDB" id="A0A8K0JET8"/>
<evidence type="ECO:0000259" key="2">
    <source>
        <dbReference type="Pfam" id="PF13840"/>
    </source>
</evidence>
<feature type="region of interest" description="Disordered" evidence="1">
    <location>
        <begin position="336"/>
        <end position="357"/>
    </location>
</feature>
<dbReference type="InterPro" id="IPR045865">
    <property type="entry name" value="ACT-like_dom_sf"/>
</dbReference>
<accession>A0A8K0JET8</accession>
<gene>
    <name evidence="3" type="ORF">FFLO_06734</name>
</gene>
<dbReference type="PANTHER" id="PTHR31131:SF6">
    <property type="entry name" value="CASTOR ACT DOMAIN-CONTAINING PROTEIN"/>
    <property type="match status" value="1"/>
</dbReference>
<feature type="domain" description="CASTOR ACT" evidence="2">
    <location>
        <begin position="97"/>
        <end position="155"/>
    </location>
</feature>
<dbReference type="GO" id="GO:0006520">
    <property type="term" value="P:amino acid metabolic process"/>
    <property type="evidence" value="ECO:0007669"/>
    <property type="project" value="UniProtKB-ARBA"/>
</dbReference>
<dbReference type="Pfam" id="PF13840">
    <property type="entry name" value="ACT_7"/>
    <property type="match status" value="1"/>
</dbReference>
<organism evidence="3 4">
    <name type="scientific">Filobasidium floriforme</name>
    <dbReference type="NCBI Taxonomy" id="5210"/>
    <lineage>
        <taxon>Eukaryota</taxon>
        <taxon>Fungi</taxon>
        <taxon>Dikarya</taxon>
        <taxon>Basidiomycota</taxon>
        <taxon>Agaricomycotina</taxon>
        <taxon>Tremellomycetes</taxon>
        <taxon>Filobasidiales</taxon>
        <taxon>Filobasidiaceae</taxon>
        <taxon>Filobasidium</taxon>
    </lineage>
</organism>
<feature type="compositionally biased region" description="Basic and acidic residues" evidence="1">
    <location>
        <begin position="344"/>
        <end position="357"/>
    </location>
</feature>
<proteinExistence type="predicted"/>
<reference evidence="3" key="1">
    <citation type="submission" date="2020-04" db="EMBL/GenBank/DDBJ databases">
        <title>Analysis of mating type loci in Filobasidium floriforme.</title>
        <authorList>
            <person name="Nowrousian M."/>
        </authorList>
    </citation>
    <scope>NUCLEOTIDE SEQUENCE</scope>
    <source>
        <strain evidence="3">CBS 6242</strain>
    </source>
</reference>
<dbReference type="Gene3D" id="3.30.2130.10">
    <property type="entry name" value="VC0802-like"/>
    <property type="match status" value="2"/>
</dbReference>
<dbReference type="PANTHER" id="PTHR31131">
    <property type="entry name" value="CHROMOSOME 1, WHOLE GENOME SHOTGUN SEQUENCE"/>
    <property type="match status" value="1"/>
</dbReference>
<protein>
    <recommendedName>
        <fullName evidence="2">CASTOR ACT domain-containing protein</fullName>
    </recommendedName>
</protein>
<dbReference type="Proteomes" id="UP000812966">
    <property type="component" value="Unassembled WGS sequence"/>
</dbReference>
<dbReference type="InterPro" id="IPR027795">
    <property type="entry name" value="CASTOR_ACT_dom"/>
</dbReference>
<keyword evidence="4" id="KW-1185">Reference proteome</keyword>
<sequence>MSPTININILDTCILVVNVPISIERPDNLDHLPLEQAMVGHIMSTIHRAHDRESSNFFALNSNQNELSIYAASHIVEEIWAATATIQLYKDRGLRISRSRWRVFQLEVDGSDIQDAVARITRCLADAEIPIQYQSSSLAEFCLVKERDFARAVDMFERWGWCVRDPSTALEWTGSFSQDGYASISMEASLDGPIFSVGSENDVGRDRSLSAASLLKDDWLSSRNSYSEEDLSMHVRDEGYSTHESIDMLSKAEFMSIYPSTREKRDGDEGMTCLEENGGRPDETLVGASDNDGEEGVTIDPGNLMMIGLNNEGEALWRYRLTLFICSPEEFRSVRRNTPSGSFRPERFDNRGHHDDSRQRIRPFFSYVRTREGSSLMTEIDILRRMFPDREERSLLVFSGGDLDDVDLDLDGVPMTAPHSIAATNADSIATQDICLRPLPGSTVQKCLRMDLGLGTSKNGHDAVHLDRSGVLQRINERLRKGGIQMLYISTYHSANIIVNLEDCEKAYDLLVQRI</sequence>
<dbReference type="EMBL" id="JABELV010000251">
    <property type="protein sequence ID" value="KAG7527639.1"/>
    <property type="molecule type" value="Genomic_DNA"/>
</dbReference>